<dbReference type="SUPFAM" id="SSF51412">
    <property type="entry name" value="Inosine monophosphate dehydrogenase (IMPDH)"/>
    <property type="match status" value="1"/>
</dbReference>
<evidence type="ECO:0000313" key="4">
    <source>
        <dbReference type="EMBL" id="RCL41014.1"/>
    </source>
</evidence>
<evidence type="ECO:0000256" key="3">
    <source>
        <dbReference type="ARBA" id="ARBA00023002"/>
    </source>
</evidence>
<dbReference type="AlphaFoldDB" id="A0A368BVV8"/>
<protein>
    <submittedName>
        <fullName evidence="4">Nitronate monooxygenase</fullName>
    </submittedName>
</protein>
<dbReference type="PANTHER" id="PTHR32332">
    <property type="entry name" value="2-NITROPROPANE DIOXYGENASE"/>
    <property type="match status" value="1"/>
</dbReference>
<reference evidence="4 5" key="1">
    <citation type="journal article" date="2018" name="Microbiome">
        <title>Fine metagenomic profile of the Mediterranean stratified and mixed water columns revealed by assembly and recruitment.</title>
        <authorList>
            <person name="Haro-Moreno J.M."/>
            <person name="Lopez-Perez M."/>
            <person name="De La Torre J.R."/>
            <person name="Picazo A."/>
            <person name="Camacho A."/>
            <person name="Rodriguez-Valera F."/>
        </authorList>
    </citation>
    <scope>NUCLEOTIDE SEQUENCE [LARGE SCALE GENOMIC DNA]</scope>
    <source>
        <strain evidence="4">MED-G82</strain>
    </source>
</reference>
<comment type="caution">
    <text evidence="4">The sequence shown here is derived from an EMBL/GenBank/DDBJ whole genome shotgun (WGS) entry which is preliminary data.</text>
</comment>
<dbReference type="InterPro" id="IPR004136">
    <property type="entry name" value="NMO"/>
</dbReference>
<dbReference type="InterPro" id="IPR013785">
    <property type="entry name" value="Aldolase_TIM"/>
</dbReference>
<keyword evidence="2" id="KW-0288">FMN</keyword>
<dbReference type="Pfam" id="PF03060">
    <property type="entry name" value="NMO"/>
    <property type="match status" value="1"/>
</dbReference>
<sequence length="329" mass="35336">MGWVATPQLVAASTSAGCFGFLALATSSKEEAIELIEETAKISSFPFGINFHMFQPGAKEIIEAAIENNVKAVSYSRSPIPQYIEKLKMNNIICIPTVGALKHAIKAEKLGADALVIQGSEGGGHTGSTPTTLLLSSVLENVSVPVFAAGGFRDGYGLAAAKAWGAQGIAMGTRFMMTQESPVPENTKDAYLQAGIDEISVTKKFDGLPHRLIFNKYIQNIDKSNPLKLFFISLKSAWKYKQISQASFGDIVKSFFAMLRGDDLSISQTIMAANSPAVIQKAMVEGNPDQGAMPSGQVAGIIKEIPSCENLVKEIIEQYHKASENLKTL</sequence>
<keyword evidence="1" id="KW-0285">Flavoprotein</keyword>
<evidence type="ECO:0000313" key="5">
    <source>
        <dbReference type="Proteomes" id="UP000253307"/>
    </source>
</evidence>
<dbReference type="Gene3D" id="3.20.20.70">
    <property type="entry name" value="Aldolase class I"/>
    <property type="match status" value="1"/>
</dbReference>
<dbReference type="EMBL" id="QOPE01000018">
    <property type="protein sequence ID" value="RCL41014.1"/>
    <property type="molecule type" value="Genomic_DNA"/>
</dbReference>
<dbReference type="Proteomes" id="UP000253307">
    <property type="component" value="Unassembled WGS sequence"/>
</dbReference>
<keyword evidence="3" id="KW-0560">Oxidoreductase</keyword>
<gene>
    <name evidence="4" type="ORF">DBW96_02775</name>
</gene>
<organism evidence="4 5">
    <name type="scientific">SAR86 cluster bacterium</name>
    <dbReference type="NCBI Taxonomy" id="2030880"/>
    <lineage>
        <taxon>Bacteria</taxon>
        <taxon>Pseudomonadati</taxon>
        <taxon>Pseudomonadota</taxon>
        <taxon>Gammaproteobacteria</taxon>
        <taxon>SAR86 cluster</taxon>
    </lineage>
</organism>
<dbReference type="GO" id="GO:0018580">
    <property type="term" value="F:nitronate monooxygenase activity"/>
    <property type="evidence" value="ECO:0007669"/>
    <property type="project" value="InterPro"/>
</dbReference>
<evidence type="ECO:0000256" key="1">
    <source>
        <dbReference type="ARBA" id="ARBA00022630"/>
    </source>
</evidence>
<name>A0A368BVV8_9GAMM</name>
<dbReference type="CDD" id="cd04730">
    <property type="entry name" value="NPD_like"/>
    <property type="match status" value="1"/>
</dbReference>
<evidence type="ECO:0000256" key="2">
    <source>
        <dbReference type="ARBA" id="ARBA00022643"/>
    </source>
</evidence>
<dbReference type="PANTHER" id="PTHR32332:SF20">
    <property type="entry name" value="2-NITROPROPANE DIOXYGENASE-LIKE PROTEIN"/>
    <property type="match status" value="1"/>
</dbReference>
<accession>A0A368BVV8</accession>
<proteinExistence type="predicted"/>
<keyword evidence="4" id="KW-0503">Monooxygenase</keyword>